<dbReference type="InterPro" id="IPR013221">
    <property type="entry name" value="Mur_ligase_cen"/>
</dbReference>
<keyword evidence="13" id="KW-0460">Magnesium</keyword>
<dbReference type="Gene3D" id="3.40.1390.10">
    <property type="entry name" value="MurE/MurF, N-terminal domain"/>
    <property type="match status" value="1"/>
</dbReference>
<name>A0A1M6DQB1_9FLAO</name>
<dbReference type="Proteomes" id="UP000184488">
    <property type="component" value="Unassembled WGS sequence"/>
</dbReference>
<dbReference type="NCBIfam" id="NF001124">
    <property type="entry name" value="PRK00139.1-2"/>
    <property type="match status" value="1"/>
</dbReference>
<comment type="function">
    <text evidence="13">Catalyzes the addition of meso-diaminopimelic acid to the nucleotide precursor UDP-N-acetylmuramoyl-L-alanyl-D-glutamate (UMAG) in the biosynthesis of bacterial cell-wall peptidoglycan.</text>
</comment>
<accession>A0A1M6DQB1</accession>
<dbReference type="InterPro" id="IPR004101">
    <property type="entry name" value="Mur_ligase_C"/>
</dbReference>
<dbReference type="EMBL" id="FQZI01000002">
    <property type="protein sequence ID" value="SHI75339.1"/>
    <property type="molecule type" value="Genomic_DNA"/>
</dbReference>
<proteinExistence type="inferred from homology"/>
<evidence type="ECO:0000256" key="3">
    <source>
        <dbReference type="ARBA" id="ARBA00022960"/>
    </source>
</evidence>
<keyword evidence="19" id="KW-1185">Reference proteome</keyword>
<evidence type="ECO:0000256" key="10">
    <source>
        <dbReference type="ARBA" id="ARBA00075482"/>
    </source>
</evidence>
<evidence type="ECO:0000259" key="16">
    <source>
        <dbReference type="Pfam" id="PF02875"/>
    </source>
</evidence>
<keyword evidence="6 13" id="KW-0961">Cell wall biogenesis/degradation</keyword>
<keyword evidence="13" id="KW-0963">Cytoplasm</keyword>
<dbReference type="Gene3D" id="3.90.190.20">
    <property type="entry name" value="Mur ligase, C-terminal domain"/>
    <property type="match status" value="1"/>
</dbReference>
<dbReference type="EC" id="6.3.2.13" evidence="8 13"/>
<dbReference type="HAMAP" id="MF_00208">
    <property type="entry name" value="MurE"/>
    <property type="match status" value="1"/>
</dbReference>
<dbReference type="AlphaFoldDB" id="A0A1M6DQB1"/>
<evidence type="ECO:0000259" key="17">
    <source>
        <dbReference type="Pfam" id="PF08245"/>
    </source>
</evidence>
<keyword evidence="4 13" id="KW-0573">Peptidoglycan synthesis</keyword>
<evidence type="ECO:0000256" key="11">
    <source>
        <dbReference type="ARBA" id="ARBA00076158"/>
    </source>
</evidence>
<evidence type="ECO:0000313" key="18">
    <source>
        <dbReference type="EMBL" id="SHI75339.1"/>
    </source>
</evidence>
<dbReference type="GO" id="GO:0008360">
    <property type="term" value="P:regulation of cell shape"/>
    <property type="evidence" value="ECO:0007669"/>
    <property type="project" value="UniProtKB-KW"/>
</dbReference>
<protein>
    <recommendedName>
        <fullName evidence="9 13">UDP-N-acetylmuramoyl-L-alanyl-D-glutamate--2,6-diaminopimelate ligase</fullName>
        <ecNumber evidence="8 13">6.3.2.13</ecNumber>
    </recommendedName>
    <alternativeName>
        <fullName evidence="10 13">Meso-A2pm-adding enzyme</fullName>
    </alternativeName>
    <alternativeName>
        <fullName evidence="11 13">Meso-diaminopimelate-adding enzyme</fullName>
    </alternativeName>
    <alternativeName>
        <fullName evidence="12 13">UDP-MurNAc-L-Ala-D-Glu:meso-diaminopimelate ligase</fullName>
    </alternativeName>
    <alternativeName>
        <fullName evidence="13">UDP-MurNAc-tripeptide synthetase</fullName>
    </alternativeName>
    <alternativeName>
        <fullName evidence="13">UDP-N-acetylmuramyl-tripeptide synthetase</fullName>
    </alternativeName>
</protein>
<organism evidence="18 19">
    <name type="scientific">Flavobacterium terrae</name>
    <dbReference type="NCBI Taxonomy" id="415425"/>
    <lineage>
        <taxon>Bacteria</taxon>
        <taxon>Pseudomonadati</taxon>
        <taxon>Bacteroidota</taxon>
        <taxon>Flavobacteriia</taxon>
        <taxon>Flavobacteriales</taxon>
        <taxon>Flavobacteriaceae</taxon>
        <taxon>Flavobacterium</taxon>
    </lineage>
</organism>
<dbReference type="RefSeq" id="WP_073310164.1">
    <property type="nucleotide sequence ID" value="NZ_FQZI01000002.1"/>
</dbReference>
<evidence type="ECO:0000256" key="7">
    <source>
        <dbReference type="ARBA" id="ARBA00050251"/>
    </source>
</evidence>
<dbReference type="SUPFAM" id="SSF53623">
    <property type="entry name" value="MurD-like peptide ligases, catalytic domain"/>
    <property type="match status" value="1"/>
</dbReference>
<dbReference type="InterPro" id="IPR036565">
    <property type="entry name" value="Mur-like_cat_sf"/>
</dbReference>
<dbReference type="SUPFAM" id="SSF63418">
    <property type="entry name" value="MurE/MurF N-terminal domain"/>
    <property type="match status" value="1"/>
</dbReference>
<feature type="binding site" evidence="13">
    <location>
        <position position="455"/>
    </location>
    <ligand>
        <name>meso-2,6-diaminopimelate</name>
        <dbReference type="ChEBI" id="CHEBI:57791"/>
    </ligand>
</feature>
<dbReference type="PANTHER" id="PTHR23135">
    <property type="entry name" value="MUR LIGASE FAMILY MEMBER"/>
    <property type="match status" value="1"/>
</dbReference>
<comment type="caution">
    <text evidence="13">Lacks conserved residue(s) required for the propagation of feature annotation.</text>
</comment>
<feature type="binding site" evidence="13">
    <location>
        <position position="459"/>
    </location>
    <ligand>
        <name>meso-2,6-diaminopimelate</name>
        <dbReference type="ChEBI" id="CHEBI:57791"/>
    </ligand>
</feature>
<feature type="binding site" evidence="13">
    <location>
        <position position="188"/>
    </location>
    <ligand>
        <name>UDP-N-acetyl-alpha-D-muramoyl-L-alanyl-D-glutamate</name>
        <dbReference type="ChEBI" id="CHEBI:83900"/>
    </ligand>
</feature>
<dbReference type="GO" id="GO:0008765">
    <property type="term" value="F:UDP-N-acetylmuramoylalanyl-D-glutamate-2,6-diaminopimelate ligase activity"/>
    <property type="evidence" value="ECO:0007669"/>
    <property type="project" value="UniProtKB-UniRule"/>
</dbReference>
<evidence type="ECO:0000256" key="14">
    <source>
        <dbReference type="RuleBase" id="RU004135"/>
    </source>
</evidence>
<feature type="binding site" evidence="13">
    <location>
        <position position="378"/>
    </location>
    <ligand>
        <name>meso-2,6-diaminopimelate</name>
        <dbReference type="ChEBI" id="CHEBI:57791"/>
    </ligand>
</feature>
<feature type="short sequence motif" description="Meso-diaminopimelate recognition motif" evidence="13">
    <location>
        <begin position="402"/>
        <end position="405"/>
    </location>
</feature>
<comment type="catalytic activity">
    <reaction evidence="7 13">
        <text>UDP-N-acetyl-alpha-D-muramoyl-L-alanyl-D-glutamate + meso-2,6-diaminopimelate + ATP = UDP-N-acetyl-alpha-D-muramoyl-L-alanyl-gamma-D-glutamyl-meso-2,6-diaminopimelate + ADP + phosphate + H(+)</text>
        <dbReference type="Rhea" id="RHEA:23676"/>
        <dbReference type="ChEBI" id="CHEBI:15378"/>
        <dbReference type="ChEBI" id="CHEBI:30616"/>
        <dbReference type="ChEBI" id="CHEBI:43474"/>
        <dbReference type="ChEBI" id="CHEBI:57791"/>
        <dbReference type="ChEBI" id="CHEBI:83900"/>
        <dbReference type="ChEBI" id="CHEBI:83905"/>
        <dbReference type="ChEBI" id="CHEBI:456216"/>
        <dbReference type="EC" id="6.3.2.13"/>
    </reaction>
</comment>
<dbReference type="PANTHER" id="PTHR23135:SF4">
    <property type="entry name" value="UDP-N-ACETYLMURAMOYL-L-ALANYL-D-GLUTAMATE--2,6-DIAMINOPIMELATE LIGASE MURE HOMOLOG, CHLOROPLASTIC"/>
    <property type="match status" value="1"/>
</dbReference>
<dbReference type="Pfam" id="PF02875">
    <property type="entry name" value="Mur_ligase_C"/>
    <property type="match status" value="1"/>
</dbReference>
<dbReference type="OrthoDB" id="9800958at2"/>
<feature type="binding site" evidence="13">
    <location>
        <begin position="402"/>
        <end position="405"/>
    </location>
    <ligand>
        <name>meso-2,6-diaminopimelate</name>
        <dbReference type="ChEBI" id="CHEBI:57791"/>
    </ligand>
</feature>
<keyword evidence="3 13" id="KW-0133">Cell shape</keyword>
<keyword evidence="13" id="KW-0067">ATP-binding</keyword>
<dbReference type="Gene3D" id="3.40.1190.10">
    <property type="entry name" value="Mur-like, catalytic domain"/>
    <property type="match status" value="1"/>
</dbReference>
<dbReference type="GO" id="GO:0005737">
    <property type="term" value="C:cytoplasm"/>
    <property type="evidence" value="ECO:0007669"/>
    <property type="project" value="UniProtKB-SubCell"/>
</dbReference>
<feature type="modified residue" description="N6-carboxylysine" evidence="13">
    <location>
        <position position="220"/>
    </location>
</feature>
<dbReference type="FunFam" id="3.90.190.20:FF:000006">
    <property type="entry name" value="UDP-N-acetylmuramoyl-L-alanyl-D-glutamate--2,6-diaminopimelate ligase"/>
    <property type="match status" value="1"/>
</dbReference>
<dbReference type="InterPro" id="IPR000713">
    <property type="entry name" value="Mur_ligase_N"/>
</dbReference>
<feature type="binding site" evidence="13">
    <location>
        <position position="186"/>
    </location>
    <ligand>
        <name>UDP-N-acetyl-alpha-D-muramoyl-L-alanyl-D-glutamate</name>
        <dbReference type="ChEBI" id="CHEBI:83900"/>
    </ligand>
</feature>
<comment type="pathway">
    <text evidence="13 14">Cell wall biogenesis; peptidoglycan biosynthesis.</text>
</comment>
<keyword evidence="5 13" id="KW-0131">Cell cycle</keyword>
<dbReference type="InterPro" id="IPR035911">
    <property type="entry name" value="MurE/MurF_N"/>
</dbReference>
<dbReference type="GO" id="GO:0000287">
    <property type="term" value="F:magnesium ion binding"/>
    <property type="evidence" value="ECO:0007669"/>
    <property type="project" value="UniProtKB-UniRule"/>
</dbReference>
<evidence type="ECO:0000256" key="13">
    <source>
        <dbReference type="HAMAP-Rule" id="MF_00208"/>
    </source>
</evidence>
<evidence type="ECO:0000256" key="5">
    <source>
        <dbReference type="ARBA" id="ARBA00023306"/>
    </source>
</evidence>
<evidence type="ECO:0000256" key="6">
    <source>
        <dbReference type="ARBA" id="ARBA00023316"/>
    </source>
</evidence>
<comment type="cofactor">
    <cofactor evidence="13">
        <name>Mg(2+)</name>
        <dbReference type="ChEBI" id="CHEBI:18420"/>
    </cofactor>
</comment>
<dbReference type="STRING" id="415425.SAMN05444363_1575"/>
<comment type="PTM">
    <text evidence="13">Carboxylation is probably crucial for Mg(2+) binding and, consequently, for the gamma-phosphate positioning of ATP.</text>
</comment>
<feature type="binding site" evidence="13">
    <location>
        <begin position="111"/>
        <end position="117"/>
    </location>
    <ligand>
        <name>ATP</name>
        <dbReference type="ChEBI" id="CHEBI:30616"/>
    </ligand>
</feature>
<evidence type="ECO:0000256" key="4">
    <source>
        <dbReference type="ARBA" id="ARBA00022984"/>
    </source>
</evidence>
<feature type="binding site" evidence="13">
    <location>
        <begin position="153"/>
        <end position="154"/>
    </location>
    <ligand>
        <name>UDP-N-acetyl-alpha-D-muramoyl-L-alanyl-D-glutamate</name>
        <dbReference type="ChEBI" id="CHEBI:83900"/>
    </ligand>
</feature>
<evidence type="ECO:0000259" key="15">
    <source>
        <dbReference type="Pfam" id="PF01225"/>
    </source>
</evidence>
<dbReference type="GO" id="GO:0071555">
    <property type="term" value="P:cell wall organization"/>
    <property type="evidence" value="ECO:0007669"/>
    <property type="project" value="UniProtKB-KW"/>
</dbReference>
<evidence type="ECO:0000313" key="19">
    <source>
        <dbReference type="Proteomes" id="UP000184488"/>
    </source>
</evidence>
<dbReference type="GO" id="GO:0051301">
    <property type="term" value="P:cell division"/>
    <property type="evidence" value="ECO:0007669"/>
    <property type="project" value="UniProtKB-KW"/>
</dbReference>
<dbReference type="GO" id="GO:0005524">
    <property type="term" value="F:ATP binding"/>
    <property type="evidence" value="ECO:0007669"/>
    <property type="project" value="UniProtKB-UniRule"/>
</dbReference>
<reference evidence="19" key="1">
    <citation type="submission" date="2016-11" db="EMBL/GenBank/DDBJ databases">
        <authorList>
            <person name="Varghese N."/>
            <person name="Submissions S."/>
        </authorList>
    </citation>
    <scope>NUCLEOTIDE SEQUENCE [LARGE SCALE GENOMIC DNA]</scope>
    <source>
        <strain evidence="19">DSM 18829</strain>
    </source>
</reference>
<comment type="subcellular location">
    <subcellularLocation>
        <location evidence="13 14">Cytoplasm</location>
    </subcellularLocation>
</comment>
<dbReference type="Pfam" id="PF01225">
    <property type="entry name" value="Mur_ligase"/>
    <property type="match status" value="1"/>
</dbReference>
<dbReference type="NCBIfam" id="TIGR01085">
    <property type="entry name" value="murE"/>
    <property type="match status" value="1"/>
</dbReference>
<evidence type="ECO:0000256" key="8">
    <source>
        <dbReference type="ARBA" id="ARBA00066633"/>
    </source>
</evidence>
<feature type="binding site" evidence="13">
    <location>
        <position position="30"/>
    </location>
    <ligand>
        <name>UDP-N-acetyl-alpha-D-muramoyl-L-alanyl-D-glutamate</name>
        <dbReference type="ChEBI" id="CHEBI:83900"/>
    </ligand>
</feature>
<dbReference type="SUPFAM" id="SSF53244">
    <property type="entry name" value="MurD-like peptide ligases, peptide-binding domain"/>
    <property type="match status" value="1"/>
</dbReference>
<dbReference type="InterPro" id="IPR005761">
    <property type="entry name" value="UDP-N-AcMur-Glu-dNH2Pim_ligase"/>
</dbReference>
<sequence>MKLKDVLYKVAIEAVHGSTDVEISAIHFDSRKIEKDDVFVAIKGTVSDGHEFIDKAISLGASVVVCQDLPNNLLSQIVYVVVKDTNDALAHLANNYYDNPSSKLQLIGVTGTNGKTTIASLLYQLFKKAGYKVGLLSTVKILVDEIEYKATHTTPDSLTINYYINEMVQAGCEYCFMEVSSHGIHQKRTEALEFKGGVFTNLSHDHLDYHPTFAEYRDVKKSFFDHLPKSAFALTNIDDKNGAVMIQNTQAKKLSYALKTYADYKAVILENQLSGLQLKINEQEVWTRLIGNFNAYNLLAIYGVAIELGIEKIEALRLLSELESVSGRFQYIVSAQKITAVVDYAHTPDALENVLNTINDIRTKNEKLITIVGCGGDRDRTKRPIMAKIATELSDKVVITSDNPRTEDPQAIIDEMEAGISPENFKKYVSILDRKQAIKTACQMAETNDIIVIAGKGHETYQEINGVRHDFDDMKIVKEILEQLNK</sequence>
<feature type="domain" description="Mur ligase central" evidence="17">
    <location>
        <begin position="109"/>
        <end position="304"/>
    </location>
</feature>
<dbReference type="Pfam" id="PF08245">
    <property type="entry name" value="Mur_ligase_M"/>
    <property type="match status" value="1"/>
</dbReference>
<evidence type="ECO:0000256" key="2">
    <source>
        <dbReference type="ARBA" id="ARBA00022618"/>
    </source>
</evidence>
<evidence type="ECO:0000256" key="9">
    <source>
        <dbReference type="ARBA" id="ARBA00072883"/>
    </source>
</evidence>
<feature type="binding site" evidence="13">
    <location>
        <position position="180"/>
    </location>
    <ligand>
        <name>UDP-N-acetyl-alpha-D-muramoyl-L-alanyl-D-glutamate</name>
        <dbReference type="ChEBI" id="CHEBI:83900"/>
    </ligand>
</feature>
<dbReference type="NCBIfam" id="NF001126">
    <property type="entry name" value="PRK00139.1-4"/>
    <property type="match status" value="1"/>
</dbReference>
<keyword evidence="13 18" id="KW-0436">Ligase</keyword>
<dbReference type="UniPathway" id="UPA00219"/>
<dbReference type="GO" id="GO:0009252">
    <property type="term" value="P:peptidoglycan biosynthetic process"/>
    <property type="evidence" value="ECO:0007669"/>
    <property type="project" value="UniProtKB-UniRule"/>
</dbReference>
<feature type="domain" description="Mur ligase N-terminal catalytic" evidence="15">
    <location>
        <begin position="22"/>
        <end position="97"/>
    </location>
</feature>
<keyword evidence="2 13" id="KW-0132">Cell division</keyword>
<evidence type="ECO:0000256" key="12">
    <source>
        <dbReference type="ARBA" id="ARBA00081560"/>
    </source>
</evidence>
<keyword evidence="13" id="KW-0547">Nucleotide-binding</keyword>
<feature type="domain" description="Mur ligase C-terminal" evidence="16">
    <location>
        <begin position="327"/>
        <end position="457"/>
    </location>
</feature>
<gene>
    <name evidence="13" type="primary">murE</name>
    <name evidence="18" type="ORF">SAMN05444363_1575</name>
</gene>
<evidence type="ECO:0000256" key="1">
    <source>
        <dbReference type="ARBA" id="ARBA00005898"/>
    </source>
</evidence>
<comment type="similarity">
    <text evidence="1 13">Belongs to the MurCDEF family. MurE subfamily.</text>
</comment>
<dbReference type="InterPro" id="IPR036615">
    <property type="entry name" value="Mur_ligase_C_dom_sf"/>
</dbReference>